<comment type="caution">
    <text evidence="2">The sequence shown here is derived from an EMBL/GenBank/DDBJ whole genome shotgun (WGS) entry which is preliminary data.</text>
</comment>
<sequence>MFDAGAYTALGTSFTVLYLGEPASTFVYVEVLSEGVYHDRPPGSDIYVKAFDQVWKAALPEAKTLQLLDRQIQNLGE</sequence>
<evidence type="ECO:0000313" key="2">
    <source>
        <dbReference type="EMBL" id="MCP2259430.1"/>
    </source>
</evidence>
<accession>A0ABT1HVI9</accession>
<dbReference type="EMBL" id="JAMTCP010000016">
    <property type="protein sequence ID" value="MCP2259430.1"/>
    <property type="molecule type" value="Genomic_DNA"/>
</dbReference>
<organism evidence="2 3">
    <name type="scientific">Streptoalloteichus tenebrarius (strain ATCC 17920 / DSM 40477 / JCM 4838 / CBS 697.72 / NBRC 16177 / NCIMB 11028 / NRRL B-12390 / A12253. 1 / ISP 5477)</name>
    <name type="common">Streptomyces tenebrarius</name>
    <dbReference type="NCBI Taxonomy" id="1933"/>
    <lineage>
        <taxon>Bacteria</taxon>
        <taxon>Bacillati</taxon>
        <taxon>Actinomycetota</taxon>
        <taxon>Actinomycetes</taxon>
        <taxon>Pseudonocardiales</taxon>
        <taxon>Pseudonocardiaceae</taxon>
        <taxon>Streptoalloteichus</taxon>
    </lineage>
</organism>
<reference evidence="2 3" key="1">
    <citation type="submission" date="2022-06" db="EMBL/GenBank/DDBJ databases">
        <title>Genomic Encyclopedia of Archaeal and Bacterial Type Strains, Phase II (KMG-II): from individual species to whole genera.</title>
        <authorList>
            <person name="Goeker M."/>
        </authorList>
    </citation>
    <scope>NUCLEOTIDE SEQUENCE [LARGE SCALE GENOMIC DNA]</scope>
    <source>
        <strain evidence="2 3">DSM 40477</strain>
    </source>
</reference>
<gene>
    <name evidence="2" type="ORF">LX15_003131</name>
</gene>
<evidence type="ECO:0000259" key="1">
    <source>
        <dbReference type="Pfam" id="PF19054"/>
    </source>
</evidence>
<feature type="domain" description="DUF5753" evidence="1">
    <location>
        <begin position="2"/>
        <end position="70"/>
    </location>
</feature>
<proteinExistence type="predicted"/>
<name>A0ABT1HVI9_STRSD</name>
<dbReference type="Pfam" id="PF19054">
    <property type="entry name" value="DUF5753"/>
    <property type="match status" value="1"/>
</dbReference>
<dbReference type="InterPro" id="IPR043917">
    <property type="entry name" value="DUF5753"/>
</dbReference>
<dbReference type="Proteomes" id="UP001205311">
    <property type="component" value="Unassembled WGS sequence"/>
</dbReference>
<keyword evidence="3" id="KW-1185">Reference proteome</keyword>
<protein>
    <recommendedName>
        <fullName evidence="1">DUF5753 domain-containing protein</fullName>
    </recommendedName>
</protein>
<evidence type="ECO:0000313" key="3">
    <source>
        <dbReference type="Proteomes" id="UP001205311"/>
    </source>
</evidence>